<dbReference type="InterPro" id="IPR002654">
    <property type="entry name" value="Glyco_trans_25"/>
</dbReference>
<feature type="domain" description="Glycosyl transferase family 25" evidence="1">
    <location>
        <begin position="5"/>
        <end position="190"/>
    </location>
</feature>
<proteinExistence type="predicted"/>
<evidence type="ECO:0000313" key="2">
    <source>
        <dbReference type="EMBL" id="QLB41059.1"/>
    </source>
</evidence>
<protein>
    <submittedName>
        <fullName evidence="2">Glycosyltransferase family 25 protein</fullName>
    </submittedName>
</protein>
<sequence length="224" mass="25968">MYNHPPIFIISLKDSTRRKEISARLNSLELDFQFVDAVYGKELTQEQLKQIDFEYYPQKYAAKKPLTLGEIGCALSHIKMYEYIVANNIPEAIILEDDAIVSLYFKQILKDVLRKVPARREIIFFDHGKAKVFPIMRNLVERYRLARYLKPSKNSKRSIIRTTAYLITQDGAKKLLKCAYPVRLPSDFLTGLLQMTDIHAYGVEPACVFGGHISEIDEIEDRYK</sequence>
<dbReference type="CDD" id="cd06532">
    <property type="entry name" value="Glyco_transf_25"/>
    <property type="match status" value="1"/>
</dbReference>
<evidence type="ECO:0000259" key="1">
    <source>
        <dbReference type="Pfam" id="PF01755"/>
    </source>
</evidence>
<dbReference type="RefSeq" id="WP_176808789.1">
    <property type="nucleotide sequence ID" value="NZ_CP055302.1"/>
</dbReference>
<dbReference type="EMBL" id="CP055306">
    <property type="protein sequence ID" value="QLB41059.1"/>
    <property type="molecule type" value="Genomic_DNA"/>
</dbReference>
<accession>A0A7H8UXA9</accession>
<name>A0A7H8UXA9_9PAST</name>
<dbReference type="Proteomes" id="UP000509660">
    <property type="component" value="Chromosome"/>
</dbReference>
<evidence type="ECO:0000313" key="3">
    <source>
        <dbReference type="Proteomes" id="UP000509660"/>
    </source>
</evidence>
<dbReference type="GO" id="GO:0016740">
    <property type="term" value="F:transferase activity"/>
    <property type="evidence" value="ECO:0007669"/>
    <property type="project" value="UniProtKB-KW"/>
</dbReference>
<keyword evidence="2" id="KW-0808">Transferase</keyword>
<dbReference type="Pfam" id="PF01755">
    <property type="entry name" value="Glyco_transf_25"/>
    <property type="match status" value="1"/>
</dbReference>
<dbReference type="AlphaFoldDB" id="A0A7H8UXA9"/>
<keyword evidence="3" id="KW-1185">Reference proteome</keyword>
<gene>
    <name evidence="2" type="ORF">HV559_09375</name>
</gene>
<organism evidence="2 3">
    <name type="scientific">Mannheimia pernigra</name>
    <dbReference type="NCBI Taxonomy" id="111844"/>
    <lineage>
        <taxon>Bacteria</taxon>
        <taxon>Pseudomonadati</taxon>
        <taxon>Pseudomonadota</taxon>
        <taxon>Gammaproteobacteria</taxon>
        <taxon>Pasteurellales</taxon>
        <taxon>Pasteurellaceae</taxon>
        <taxon>Mannheimia</taxon>
    </lineage>
</organism>
<reference evidence="2 3" key="1">
    <citation type="submission" date="2020-06" db="EMBL/GenBank/DDBJ databases">
        <title>Mannheimia pernigra sp. nov. isolated from bovine respiratory tract.</title>
        <authorList>
            <person name="Kuhnert P."/>
            <person name="Akarsu-Egger H."/>
        </authorList>
    </citation>
    <scope>NUCLEOTIDE SEQUENCE [LARGE SCALE GENOMIC DNA]</scope>
    <source>
        <strain evidence="2 3">BNO311</strain>
    </source>
</reference>